<accession>A0A820IIF8</accession>
<dbReference type="EMBL" id="CAJOBD010039165">
    <property type="protein sequence ID" value="CAF4312864.1"/>
    <property type="molecule type" value="Genomic_DNA"/>
</dbReference>
<dbReference type="Proteomes" id="UP000663836">
    <property type="component" value="Unassembled WGS sequence"/>
</dbReference>
<gene>
    <name evidence="1" type="ORF">JBS370_LOCUS40770</name>
</gene>
<comment type="caution">
    <text evidence="1">The sequence shown here is derived from an EMBL/GenBank/DDBJ whole genome shotgun (WGS) entry which is preliminary data.</text>
</comment>
<organism evidence="1 2">
    <name type="scientific">Rotaria sordida</name>
    <dbReference type="NCBI Taxonomy" id="392033"/>
    <lineage>
        <taxon>Eukaryota</taxon>
        <taxon>Metazoa</taxon>
        <taxon>Spiralia</taxon>
        <taxon>Gnathifera</taxon>
        <taxon>Rotifera</taxon>
        <taxon>Eurotatoria</taxon>
        <taxon>Bdelloidea</taxon>
        <taxon>Philodinida</taxon>
        <taxon>Philodinidae</taxon>
        <taxon>Rotaria</taxon>
    </lineage>
</organism>
<proteinExistence type="predicted"/>
<evidence type="ECO:0000313" key="2">
    <source>
        <dbReference type="Proteomes" id="UP000663836"/>
    </source>
</evidence>
<evidence type="ECO:0000313" key="1">
    <source>
        <dbReference type="EMBL" id="CAF4312864.1"/>
    </source>
</evidence>
<reference evidence="1" key="1">
    <citation type="submission" date="2021-02" db="EMBL/GenBank/DDBJ databases">
        <authorList>
            <person name="Nowell W R."/>
        </authorList>
    </citation>
    <scope>NUCLEOTIDE SEQUENCE</scope>
</reference>
<sequence>YHSIDIPNIIDRFEHLVLLNRDDMIQSNPDLLSNIEEESSFSVYFSHHSTKMIDCL</sequence>
<dbReference type="AlphaFoldDB" id="A0A820IIF8"/>
<feature type="non-terminal residue" evidence="1">
    <location>
        <position position="1"/>
    </location>
</feature>
<protein>
    <submittedName>
        <fullName evidence="1">Uncharacterized protein</fullName>
    </submittedName>
</protein>
<name>A0A820IIF8_9BILA</name>